<accession>A0ABV8FGU1</accession>
<dbReference type="InterPro" id="IPR036388">
    <property type="entry name" value="WH-like_DNA-bd_sf"/>
</dbReference>
<dbReference type="EMBL" id="JBHSBH010000004">
    <property type="protein sequence ID" value="MFC3995346.1"/>
    <property type="molecule type" value="Genomic_DNA"/>
</dbReference>
<gene>
    <name evidence="2" type="ORF">ACFOVU_05450</name>
</gene>
<dbReference type="Gene3D" id="1.10.10.10">
    <property type="entry name" value="Winged helix-like DNA-binding domain superfamily/Winged helix DNA-binding domain"/>
    <property type="match status" value="1"/>
</dbReference>
<name>A0ABV8FGU1_9ACTN</name>
<dbReference type="Proteomes" id="UP001595847">
    <property type="component" value="Unassembled WGS sequence"/>
</dbReference>
<dbReference type="PANTHER" id="PTHR33164:SF106">
    <property type="entry name" value="TRANSCRIPTIONAL REGULATORY PROTEIN"/>
    <property type="match status" value="1"/>
</dbReference>
<dbReference type="InterPro" id="IPR000835">
    <property type="entry name" value="HTH_MarR-typ"/>
</dbReference>
<comment type="caution">
    <text evidence="2">The sequence shown here is derived from an EMBL/GenBank/DDBJ whole genome shotgun (WGS) entry which is preliminary data.</text>
</comment>
<evidence type="ECO:0000313" key="3">
    <source>
        <dbReference type="Proteomes" id="UP001595847"/>
    </source>
</evidence>
<evidence type="ECO:0000259" key="1">
    <source>
        <dbReference type="PROSITE" id="PS50995"/>
    </source>
</evidence>
<dbReference type="InterPro" id="IPR039422">
    <property type="entry name" value="MarR/SlyA-like"/>
</dbReference>
<dbReference type="PANTHER" id="PTHR33164">
    <property type="entry name" value="TRANSCRIPTIONAL REGULATOR, MARR FAMILY"/>
    <property type="match status" value="1"/>
</dbReference>
<dbReference type="Pfam" id="PF01047">
    <property type="entry name" value="MarR"/>
    <property type="match status" value="1"/>
</dbReference>
<sequence>MSTEEPVSPERAELLRAVADGGRRMSNAAVMFHTALAGLLGIGASDWKTMDLLERHGPQTAGELVRLSGLAPASITGVIDRLERRGYVRRRRDDHDRRRVVVELGAGLLERRGDAFSGLTDRLDRLYAAYSDDELALIAGFLAEAARLQAEATAELTDATPAGPVPGP</sequence>
<dbReference type="PROSITE" id="PS50995">
    <property type="entry name" value="HTH_MARR_2"/>
    <property type="match status" value="1"/>
</dbReference>
<keyword evidence="3" id="KW-1185">Reference proteome</keyword>
<dbReference type="InterPro" id="IPR036390">
    <property type="entry name" value="WH_DNA-bd_sf"/>
</dbReference>
<organism evidence="2 3">
    <name type="scientific">Nocardiopsis sediminis</name>
    <dbReference type="NCBI Taxonomy" id="1778267"/>
    <lineage>
        <taxon>Bacteria</taxon>
        <taxon>Bacillati</taxon>
        <taxon>Actinomycetota</taxon>
        <taxon>Actinomycetes</taxon>
        <taxon>Streptosporangiales</taxon>
        <taxon>Nocardiopsidaceae</taxon>
        <taxon>Nocardiopsis</taxon>
    </lineage>
</organism>
<proteinExistence type="predicted"/>
<dbReference type="SUPFAM" id="SSF46785">
    <property type="entry name" value="Winged helix' DNA-binding domain"/>
    <property type="match status" value="1"/>
</dbReference>
<protein>
    <submittedName>
        <fullName evidence="2">MarR family transcriptional regulator</fullName>
    </submittedName>
</protein>
<feature type="domain" description="HTH marR-type" evidence="1">
    <location>
        <begin position="11"/>
        <end position="147"/>
    </location>
</feature>
<dbReference type="SMART" id="SM00347">
    <property type="entry name" value="HTH_MARR"/>
    <property type="match status" value="1"/>
</dbReference>
<evidence type="ECO:0000313" key="2">
    <source>
        <dbReference type="EMBL" id="MFC3995346.1"/>
    </source>
</evidence>
<reference evidence="3" key="1">
    <citation type="journal article" date="2019" name="Int. J. Syst. Evol. Microbiol.">
        <title>The Global Catalogue of Microorganisms (GCM) 10K type strain sequencing project: providing services to taxonomists for standard genome sequencing and annotation.</title>
        <authorList>
            <consortium name="The Broad Institute Genomics Platform"/>
            <consortium name="The Broad Institute Genome Sequencing Center for Infectious Disease"/>
            <person name="Wu L."/>
            <person name="Ma J."/>
        </authorList>
    </citation>
    <scope>NUCLEOTIDE SEQUENCE [LARGE SCALE GENOMIC DNA]</scope>
    <source>
        <strain evidence="3">TBRC 1826</strain>
    </source>
</reference>
<dbReference type="RefSeq" id="WP_378530378.1">
    <property type="nucleotide sequence ID" value="NZ_JBHSBH010000004.1"/>
</dbReference>